<dbReference type="InterPro" id="IPR041698">
    <property type="entry name" value="Methyltransf_25"/>
</dbReference>
<dbReference type="GO" id="GO:0008168">
    <property type="term" value="F:methyltransferase activity"/>
    <property type="evidence" value="ECO:0007669"/>
    <property type="project" value="UniProtKB-KW"/>
</dbReference>
<evidence type="ECO:0000256" key="3">
    <source>
        <dbReference type="ARBA" id="ARBA00022691"/>
    </source>
</evidence>
<keyword evidence="6" id="KW-1185">Reference proteome</keyword>
<dbReference type="Gene3D" id="3.40.50.150">
    <property type="entry name" value="Vaccinia Virus protein VP39"/>
    <property type="match status" value="1"/>
</dbReference>
<keyword evidence="2 5" id="KW-0808">Transferase</keyword>
<feature type="domain" description="Methyltransferase" evidence="4">
    <location>
        <begin position="92"/>
        <end position="192"/>
    </location>
</feature>
<dbReference type="PATRIC" id="fig|1227497.3.peg.3170"/>
<gene>
    <name evidence="5" type="ORF">C491_15707</name>
</gene>
<proteinExistence type="predicted"/>
<dbReference type="SUPFAM" id="SSF53335">
    <property type="entry name" value="S-adenosyl-L-methionine-dependent methyltransferases"/>
    <property type="match status" value="1"/>
</dbReference>
<evidence type="ECO:0000256" key="1">
    <source>
        <dbReference type="ARBA" id="ARBA00022603"/>
    </source>
</evidence>
<sequence>MLGPRYYFGVYHWRRRFRSLALAAVAIAVAAVVGSRTRSRSRRAAASLVASVAAVRGFRTLRQLVGPTPWSLERAKYDALASRLPLDRADRVLDVGCGTGRSLVGIAPHVPDGTDVVGLDVFDDRVILGNGPRLARRNADRAGIDVEPVAGDAATLPLRDSSVDVATACRVLHDLPASSAEDALSELRRVCTADATVGVLELPLVPDDVAGDPDPEAYWVDRVLEAGFEIETLERLELAGRTEPYIVIVARPNTGR</sequence>
<evidence type="ECO:0000313" key="6">
    <source>
        <dbReference type="Proteomes" id="UP000011688"/>
    </source>
</evidence>
<dbReference type="AlphaFoldDB" id="L9X0M3"/>
<dbReference type="PANTHER" id="PTHR43464">
    <property type="entry name" value="METHYLTRANSFERASE"/>
    <property type="match status" value="1"/>
</dbReference>
<dbReference type="eggNOG" id="arCOG01792">
    <property type="taxonomic scope" value="Archaea"/>
</dbReference>
<reference evidence="5 6" key="1">
    <citation type="journal article" date="2014" name="PLoS Genet.">
        <title>Phylogenetically driven sequencing of extremely halophilic archaea reveals strategies for static and dynamic osmo-response.</title>
        <authorList>
            <person name="Becker E.A."/>
            <person name="Seitzer P.M."/>
            <person name="Tritt A."/>
            <person name="Larsen D."/>
            <person name="Krusor M."/>
            <person name="Yao A.I."/>
            <person name="Wu D."/>
            <person name="Madern D."/>
            <person name="Eisen J.A."/>
            <person name="Darling A.E."/>
            <person name="Facciotti M.T."/>
        </authorList>
    </citation>
    <scope>NUCLEOTIDE SEQUENCE [LARGE SCALE GENOMIC DNA]</scope>
    <source>
        <strain evidence="5 6">DSM 10524</strain>
    </source>
</reference>
<dbReference type="Proteomes" id="UP000011688">
    <property type="component" value="Unassembled WGS sequence"/>
</dbReference>
<evidence type="ECO:0000259" key="4">
    <source>
        <dbReference type="Pfam" id="PF13649"/>
    </source>
</evidence>
<organism evidence="5 6">
    <name type="scientific">Natronococcus amylolyticus DSM 10524</name>
    <dbReference type="NCBI Taxonomy" id="1227497"/>
    <lineage>
        <taxon>Archaea</taxon>
        <taxon>Methanobacteriati</taxon>
        <taxon>Methanobacteriota</taxon>
        <taxon>Stenosarchaea group</taxon>
        <taxon>Halobacteria</taxon>
        <taxon>Halobacteriales</taxon>
        <taxon>Natrialbaceae</taxon>
        <taxon>Natronococcus</taxon>
    </lineage>
</organism>
<dbReference type="GO" id="GO:0032259">
    <property type="term" value="P:methylation"/>
    <property type="evidence" value="ECO:0007669"/>
    <property type="project" value="UniProtKB-KW"/>
</dbReference>
<evidence type="ECO:0000313" key="5">
    <source>
        <dbReference type="EMBL" id="ELY55177.1"/>
    </source>
</evidence>
<keyword evidence="3" id="KW-0949">S-adenosyl-L-methionine</keyword>
<dbReference type="OrthoDB" id="57427at2157"/>
<dbReference type="CDD" id="cd02440">
    <property type="entry name" value="AdoMet_MTases"/>
    <property type="match status" value="1"/>
</dbReference>
<keyword evidence="1 5" id="KW-0489">Methyltransferase</keyword>
<accession>L9X0M3</accession>
<dbReference type="STRING" id="1227497.C491_15707"/>
<comment type="caution">
    <text evidence="5">The sequence shown here is derived from an EMBL/GenBank/DDBJ whole genome shotgun (WGS) entry which is preliminary data.</text>
</comment>
<dbReference type="Pfam" id="PF13649">
    <property type="entry name" value="Methyltransf_25"/>
    <property type="match status" value="1"/>
</dbReference>
<dbReference type="InterPro" id="IPR029063">
    <property type="entry name" value="SAM-dependent_MTases_sf"/>
</dbReference>
<dbReference type="RefSeq" id="WP_005557871.1">
    <property type="nucleotide sequence ID" value="NZ_AOIB01000031.1"/>
</dbReference>
<dbReference type="EMBL" id="AOIB01000031">
    <property type="protein sequence ID" value="ELY55177.1"/>
    <property type="molecule type" value="Genomic_DNA"/>
</dbReference>
<protein>
    <submittedName>
        <fullName evidence="5">Type 11 methyltransferase</fullName>
    </submittedName>
</protein>
<evidence type="ECO:0000256" key="2">
    <source>
        <dbReference type="ARBA" id="ARBA00022679"/>
    </source>
</evidence>
<name>L9X0M3_9EURY</name>
<dbReference type="PANTHER" id="PTHR43464:SF19">
    <property type="entry name" value="UBIQUINONE BIOSYNTHESIS O-METHYLTRANSFERASE, MITOCHONDRIAL"/>
    <property type="match status" value="1"/>
</dbReference>